<dbReference type="GO" id="GO:0016628">
    <property type="term" value="F:oxidoreductase activity, acting on the CH-CH group of donors, NAD or NADP as acceptor"/>
    <property type="evidence" value="ECO:0007669"/>
    <property type="project" value="InterPro"/>
</dbReference>
<accession>A0A4Q7NFT2</accession>
<dbReference type="Pfam" id="PF01494">
    <property type="entry name" value="FAD_binding_3"/>
    <property type="match status" value="1"/>
</dbReference>
<dbReference type="PANTHER" id="PTHR42685:SF22">
    <property type="entry name" value="CONDITIONED MEDIUM FACTOR RECEPTOR 1"/>
    <property type="match status" value="1"/>
</dbReference>
<feature type="domain" description="FAD-binding" evidence="1">
    <location>
        <begin position="5"/>
        <end position="159"/>
    </location>
</feature>
<dbReference type="NCBIfam" id="TIGR02032">
    <property type="entry name" value="GG-red-SF"/>
    <property type="match status" value="1"/>
</dbReference>
<dbReference type="InterPro" id="IPR036188">
    <property type="entry name" value="FAD/NAD-bd_sf"/>
</dbReference>
<keyword evidence="3" id="KW-1185">Reference proteome</keyword>
<comment type="caution">
    <text evidence="2">The sequence shown here is derived from an EMBL/GenBank/DDBJ whole genome shotgun (WGS) entry which is preliminary data.</text>
</comment>
<dbReference type="InterPro" id="IPR050407">
    <property type="entry name" value="Geranylgeranyl_reductase"/>
</dbReference>
<dbReference type="SUPFAM" id="SSF51905">
    <property type="entry name" value="FAD/NAD(P)-binding domain"/>
    <property type="match status" value="1"/>
</dbReference>
<dbReference type="Proteomes" id="UP000293638">
    <property type="component" value="Unassembled WGS sequence"/>
</dbReference>
<proteinExistence type="predicted"/>
<evidence type="ECO:0000313" key="3">
    <source>
        <dbReference type="Proteomes" id="UP000293638"/>
    </source>
</evidence>
<dbReference type="PRINTS" id="PR00420">
    <property type="entry name" value="RNGMNOXGNASE"/>
</dbReference>
<protein>
    <submittedName>
        <fullName evidence="2">Geranylgeranyl reductase family protein</fullName>
    </submittedName>
</protein>
<reference evidence="2 3" key="1">
    <citation type="submission" date="2019-02" db="EMBL/GenBank/DDBJ databases">
        <title>Genomic Encyclopedia of Type Strains, Phase IV (KMG-IV): sequencing the most valuable type-strain genomes for metagenomic binning, comparative biology and taxonomic classification.</title>
        <authorList>
            <person name="Goeker M."/>
        </authorList>
    </citation>
    <scope>NUCLEOTIDE SEQUENCE [LARGE SCALE GENOMIC DNA]</scope>
    <source>
        <strain evidence="2 3">DSM 45622</strain>
    </source>
</reference>
<dbReference type="AlphaFoldDB" id="A0A4Q7NFT2"/>
<dbReference type="RefSeq" id="WP_130493899.1">
    <property type="nucleotide sequence ID" value="NZ_SGXD01000004.1"/>
</dbReference>
<dbReference type="InterPro" id="IPR002938">
    <property type="entry name" value="FAD-bd"/>
</dbReference>
<evidence type="ECO:0000313" key="2">
    <source>
        <dbReference type="EMBL" id="RZS82751.1"/>
    </source>
</evidence>
<dbReference type="GO" id="GO:0071949">
    <property type="term" value="F:FAD binding"/>
    <property type="evidence" value="ECO:0007669"/>
    <property type="project" value="InterPro"/>
</dbReference>
<sequence length="364" mass="37249">MEQWDLVVAGAGPAGAAAALAALRARPGAAVLLLDRADFPRDKVCGDGLAPHAVDVLAGLGVDPTEGYPEVRDLRVDVVGGAEARGRLPARSYVVPRRVLDARLVEAAQSAGARLVRHRVRSVRTTGEGVVVDDRWRAPVVVGADGASSAVARACGVAPSSRLALAVRGYVPATGAAQRLRLVPRRAVPAYAWEFPVGDGSANTGYGEALPPGGLRRAQLADRLAELLPDAVPGELTGHLLPLSSGRARLGPGPVLLAGDAAGLVNPLSGEGIYYAVESGRLAGEVAVSGVADPGTAYAARLRARLGPHLRATALAASLAARPGVLRAGVRAAARDERAFADLVELALGRGRLTPRLVGGLLLP</sequence>
<dbReference type="PANTHER" id="PTHR42685">
    <property type="entry name" value="GERANYLGERANYL DIPHOSPHATE REDUCTASE"/>
    <property type="match status" value="1"/>
</dbReference>
<organism evidence="2 3">
    <name type="scientific">Motilibacter rhizosphaerae</name>
    <dbReference type="NCBI Taxonomy" id="598652"/>
    <lineage>
        <taxon>Bacteria</taxon>
        <taxon>Bacillati</taxon>
        <taxon>Actinomycetota</taxon>
        <taxon>Actinomycetes</taxon>
        <taxon>Motilibacterales</taxon>
        <taxon>Motilibacteraceae</taxon>
        <taxon>Motilibacter</taxon>
    </lineage>
</organism>
<gene>
    <name evidence="2" type="ORF">EV189_3146</name>
</gene>
<dbReference type="Gene3D" id="3.50.50.60">
    <property type="entry name" value="FAD/NAD(P)-binding domain"/>
    <property type="match status" value="1"/>
</dbReference>
<name>A0A4Q7NFT2_9ACTN</name>
<dbReference type="EMBL" id="SGXD01000004">
    <property type="protein sequence ID" value="RZS82751.1"/>
    <property type="molecule type" value="Genomic_DNA"/>
</dbReference>
<evidence type="ECO:0000259" key="1">
    <source>
        <dbReference type="Pfam" id="PF01494"/>
    </source>
</evidence>
<dbReference type="InterPro" id="IPR011777">
    <property type="entry name" value="Geranylgeranyl_Rdtase_fam"/>
</dbReference>
<dbReference type="OrthoDB" id="9795712at2"/>